<evidence type="ECO:0000313" key="2">
    <source>
        <dbReference type="Proteomes" id="UP000263268"/>
    </source>
</evidence>
<proteinExistence type="predicted"/>
<sequence length="163" mass="18092">MDGISLDSLTLQIEKNAGTGGTTMRVEGVIFEVGDAIEKDSILCMPKWTRYNASVNNLTPVSTSHRLDVYGSKSDASTGRQPMVHSGFVYHASGSYTHYRHGLNTQDMAYKYERGGSIPKVYHLNSGAENDLYNFHGDYGLISTSSYATNEWIRISLFPNRVI</sequence>
<accession>A0A3D6BT31</accession>
<dbReference type="AlphaFoldDB" id="A0A3D6BT31"/>
<protein>
    <submittedName>
        <fullName evidence="1">Uncharacterized protein</fullName>
    </submittedName>
</protein>
<dbReference type="EMBL" id="DPRK01000101">
    <property type="protein sequence ID" value="HCY81175.1"/>
    <property type="molecule type" value="Genomic_DNA"/>
</dbReference>
<evidence type="ECO:0000313" key="1">
    <source>
        <dbReference type="EMBL" id="HCY81175.1"/>
    </source>
</evidence>
<comment type="caution">
    <text evidence="1">The sequence shown here is derived from an EMBL/GenBank/DDBJ whole genome shotgun (WGS) entry which is preliminary data.</text>
</comment>
<name>A0A3D6BT31_9FLAO</name>
<reference evidence="1 2" key="1">
    <citation type="journal article" date="2018" name="Nat. Biotechnol.">
        <title>A standardized bacterial taxonomy based on genome phylogeny substantially revises the tree of life.</title>
        <authorList>
            <person name="Parks D.H."/>
            <person name="Chuvochina M."/>
            <person name="Waite D.W."/>
            <person name="Rinke C."/>
            <person name="Skarshewski A."/>
            <person name="Chaumeil P.A."/>
            <person name="Hugenholtz P."/>
        </authorList>
    </citation>
    <scope>NUCLEOTIDE SEQUENCE [LARGE SCALE GENOMIC DNA]</scope>
    <source>
        <strain evidence="1">UBA10227</strain>
    </source>
</reference>
<dbReference type="Proteomes" id="UP000263268">
    <property type="component" value="Unassembled WGS sequence"/>
</dbReference>
<organism evidence="1 2">
    <name type="scientific">Xanthomarina gelatinilytica</name>
    <dbReference type="NCBI Taxonomy" id="1137281"/>
    <lineage>
        <taxon>Bacteria</taxon>
        <taxon>Pseudomonadati</taxon>
        <taxon>Bacteroidota</taxon>
        <taxon>Flavobacteriia</taxon>
        <taxon>Flavobacteriales</taxon>
        <taxon>Flavobacteriaceae</taxon>
        <taxon>Xanthomarina</taxon>
    </lineage>
</organism>
<gene>
    <name evidence="1" type="ORF">DHV22_05975</name>
</gene>